<gene>
    <name evidence="3" type="ORF">CBW21_17605</name>
</gene>
<proteinExistence type="predicted"/>
<feature type="domain" description="HTH cro/C1-type" evidence="2">
    <location>
        <begin position="8"/>
        <end position="61"/>
    </location>
</feature>
<dbReference type="Proteomes" id="UP000196342">
    <property type="component" value="Unassembled WGS sequence"/>
</dbReference>
<dbReference type="EMBL" id="NHOO01000016">
    <property type="protein sequence ID" value="OVE46712.1"/>
    <property type="molecule type" value="Genomic_DNA"/>
</dbReference>
<dbReference type="InterPro" id="IPR010982">
    <property type="entry name" value="Lambda_DNA-bd_dom_sf"/>
</dbReference>
<dbReference type="AlphaFoldDB" id="A0A202B5N1"/>
<organism evidence="3 4">
    <name type="scientific">Chromobacterium violaceum</name>
    <dbReference type="NCBI Taxonomy" id="536"/>
    <lineage>
        <taxon>Bacteria</taxon>
        <taxon>Pseudomonadati</taxon>
        <taxon>Pseudomonadota</taxon>
        <taxon>Betaproteobacteria</taxon>
        <taxon>Neisseriales</taxon>
        <taxon>Chromobacteriaceae</taxon>
        <taxon>Chromobacterium</taxon>
    </lineage>
</organism>
<dbReference type="RefSeq" id="WP_087698483.1">
    <property type="nucleotide sequence ID" value="NZ_NHOO01000016.1"/>
</dbReference>
<name>A0A202B5N1_CHRVL</name>
<dbReference type="Gene3D" id="1.10.260.40">
    <property type="entry name" value="lambda repressor-like DNA-binding domains"/>
    <property type="match status" value="1"/>
</dbReference>
<dbReference type="CDD" id="cd00093">
    <property type="entry name" value="HTH_XRE"/>
    <property type="match status" value="1"/>
</dbReference>
<dbReference type="GO" id="GO:0003677">
    <property type="term" value="F:DNA binding"/>
    <property type="evidence" value="ECO:0007669"/>
    <property type="project" value="InterPro"/>
</dbReference>
<keyword evidence="1" id="KW-0732">Signal</keyword>
<dbReference type="SMART" id="SM00530">
    <property type="entry name" value="HTH_XRE"/>
    <property type="match status" value="1"/>
</dbReference>
<dbReference type="SUPFAM" id="SSF47413">
    <property type="entry name" value="lambda repressor-like DNA-binding domains"/>
    <property type="match status" value="1"/>
</dbReference>
<evidence type="ECO:0000259" key="2">
    <source>
        <dbReference type="PROSITE" id="PS50943"/>
    </source>
</evidence>
<comment type="caution">
    <text evidence="3">The sequence shown here is derived from an EMBL/GenBank/DDBJ whole genome shotgun (WGS) entry which is preliminary data.</text>
</comment>
<protein>
    <recommendedName>
        <fullName evidence="2">HTH cro/C1-type domain-containing protein</fullName>
    </recommendedName>
</protein>
<evidence type="ECO:0000313" key="3">
    <source>
        <dbReference type="EMBL" id="OVE46712.1"/>
    </source>
</evidence>
<evidence type="ECO:0000313" key="4">
    <source>
        <dbReference type="Proteomes" id="UP000196342"/>
    </source>
</evidence>
<sequence length="110" mass="12301">MQTFHDRLNAAILASGLTFAAVAHACHVDRSTLYRWRTSHMPDSNQIATLAACLNVTTAHLRDGAPVDPEQQRDRHIIFALTDGLPREDLAIIISMIARLRALHQLHDIE</sequence>
<reference evidence="3 4" key="1">
    <citation type="submission" date="2017-05" db="EMBL/GenBank/DDBJ databases">
        <title>Chromobacterium violaceum GHPS1 isolated from Hydrocarbon polluted soil in French Guiana display an awesome secondary metabolite arsenal and a battery of drug and heavy-metal-resistance and detoxification of xenobiotics proteins.</title>
        <authorList>
            <person name="Belbahri L."/>
        </authorList>
    </citation>
    <scope>NUCLEOTIDE SEQUENCE [LARGE SCALE GENOMIC DNA]</scope>
    <source>
        <strain evidence="3 4">GHPS1</strain>
    </source>
</reference>
<dbReference type="InterPro" id="IPR001387">
    <property type="entry name" value="Cro/C1-type_HTH"/>
</dbReference>
<dbReference type="PROSITE" id="PS50943">
    <property type="entry name" value="HTH_CROC1"/>
    <property type="match status" value="1"/>
</dbReference>
<feature type="chain" id="PRO_5013143296" description="HTH cro/C1-type domain-containing protein" evidence="1">
    <location>
        <begin position="26"/>
        <end position="110"/>
    </location>
</feature>
<accession>A0A202B5N1</accession>
<feature type="signal peptide" evidence="1">
    <location>
        <begin position="1"/>
        <end position="25"/>
    </location>
</feature>
<evidence type="ECO:0000256" key="1">
    <source>
        <dbReference type="SAM" id="SignalP"/>
    </source>
</evidence>
<keyword evidence="4" id="KW-1185">Reference proteome</keyword>